<proteinExistence type="inferred from homology"/>
<dbReference type="PIRSF" id="PIRSF000094">
    <property type="entry name" value="Enoyl-ACP_rdct"/>
    <property type="match status" value="1"/>
</dbReference>
<dbReference type="RefSeq" id="WP_103565178.1">
    <property type="nucleotide sequence ID" value="NZ_MTBP01000003.1"/>
</dbReference>
<evidence type="ECO:0000256" key="2">
    <source>
        <dbReference type="ARBA" id="ARBA00009233"/>
    </source>
</evidence>
<feature type="binding site" evidence="10">
    <location>
        <begin position="189"/>
        <end position="193"/>
    </location>
    <ligand>
        <name>NAD(+)</name>
        <dbReference type="ChEBI" id="CHEBI:57540"/>
    </ligand>
</feature>
<evidence type="ECO:0000256" key="3">
    <source>
        <dbReference type="ARBA" id="ARBA00022516"/>
    </source>
</evidence>
<organism evidence="11 12">
    <name type="scientific">Actinomadura rubteroloni</name>
    <dbReference type="NCBI Taxonomy" id="1926885"/>
    <lineage>
        <taxon>Bacteria</taxon>
        <taxon>Bacillati</taxon>
        <taxon>Actinomycetota</taxon>
        <taxon>Actinomycetes</taxon>
        <taxon>Streptosporangiales</taxon>
        <taxon>Thermomonosporaceae</taxon>
        <taxon>Actinomadura</taxon>
    </lineage>
</organism>
<dbReference type="Pfam" id="PF13561">
    <property type="entry name" value="adh_short_C2"/>
    <property type="match status" value="1"/>
</dbReference>
<dbReference type="EMBL" id="MTBP01000003">
    <property type="protein sequence ID" value="POM23577.1"/>
    <property type="molecule type" value="Genomic_DNA"/>
</dbReference>
<comment type="caution">
    <text evidence="11">The sequence shown here is derived from an EMBL/GenBank/DDBJ whole genome shotgun (WGS) entry which is preliminary data.</text>
</comment>
<keyword evidence="5 8" id="KW-0560">Oxidoreductase</keyword>
<dbReference type="GO" id="GO:0006633">
    <property type="term" value="P:fatty acid biosynthetic process"/>
    <property type="evidence" value="ECO:0007669"/>
    <property type="project" value="UniProtKB-KW"/>
</dbReference>
<feature type="binding site" evidence="9">
    <location>
        <position position="94"/>
    </location>
    <ligand>
        <name>substrate</name>
    </ligand>
</feature>
<gene>
    <name evidence="11" type="primary">inhA_2</name>
    <name evidence="11" type="ORF">BTM25_47320</name>
</gene>
<dbReference type="Gene3D" id="3.40.50.720">
    <property type="entry name" value="NAD(P)-binding Rossmann-like Domain"/>
    <property type="match status" value="1"/>
</dbReference>
<evidence type="ECO:0000256" key="5">
    <source>
        <dbReference type="ARBA" id="ARBA00023002"/>
    </source>
</evidence>
<evidence type="ECO:0000313" key="12">
    <source>
        <dbReference type="Proteomes" id="UP000242367"/>
    </source>
</evidence>
<evidence type="ECO:0000313" key="11">
    <source>
        <dbReference type="EMBL" id="POM23577.1"/>
    </source>
</evidence>
<dbReference type="InterPro" id="IPR036291">
    <property type="entry name" value="NAD(P)-bd_dom_sf"/>
</dbReference>
<evidence type="ECO:0000256" key="9">
    <source>
        <dbReference type="PIRSR" id="PIRSR000094-2"/>
    </source>
</evidence>
<comment type="catalytic activity">
    <reaction evidence="8">
        <text>a 2,3-saturated acyl-[ACP] + NAD(+) = a (2E)-enoyl-[ACP] + NADH + H(+)</text>
        <dbReference type="Rhea" id="RHEA:10240"/>
        <dbReference type="Rhea" id="RHEA-COMP:9925"/>
        <dbReference type="Rhea" id="RHEA-COMP:9926"/>
        <dbReference type="ChEBI" id="CHEBI:15378"/>
        <dbReference type="ChEBI" id="CHEBI:57540"/>
        <dbReference type="ChEBI" id="CHEBI:57945"/>
        <dbReference type="ChEBI" id="CHEBI:78784"/>
        <dbReference type="ChEBI" id="CHEBI:78785"/>
        <dbReference type="EC" id="1.3.1.9"/>
    </reaction>
</comment>
<comment type="similarity">
    <text evidence="2 8">Belongs to the short-chain dehydrogenases/reductases (SDR) family. FabI subfamily.</text>
</comment>
<keyword evidence="6" id="KW-0443">Lipid metabolism</keyword>
<keyword evidence="7 8" id="KW-0275">Fatty acid biosynthesis</keyword>
<evidence type="ECO:0000256" key="4">
    <source>
        <dbReference type="ARBA" id="ARBA00022832"/>
    </source>
</evidence>
<reference evidence="11 12" key="1">
    <citation type="journal article" date="2017" name="Chemistry">
        <title>Isolation, Biosynthesis and Chemical Modifications of Rubterolones A-F: Rare Tropolone Alkaloids from Actinomadura sp. 5-2.</title>
        <authorList>
            <person name="Guo H."/>
            <person name="Benndorf R."/>
            <person name="Leichnitz D."/>
            <person name="Klassen J.L."/>
            <person name="Vollmers J."/>
            <person name="Gorls H."/>
            <person name="Steinacker M."/>
            <person name="Weigel C."/>
            <person name="Dahse H.M."/>
            <person name="Kaster A.K."/>
            <person name="de Beer Z.W."/>
            <person name="Poulsen M."/>
            <person name="Beemelmanns C."/>
        </authorList>
    </citation>
    <scope>NUCLEOTIDE SEQUENCE [LARGE SCALE GENOMIC DNA]</scope>
    <source>
        <strain evidence="11 12">5-2</strain>
    </source>
</reference>
<dbReference type="InterPro" id="IPR014358">
    <property type="entry name" value="Enoyl-ACP_Rdtase_NADH"/>
</dbReference>
<dbReference type="InterPro" id="IPR002347">
    <property type="entry name" value="SDR_fam"/>
</dbReference>
<dbReference type="SUPFAM" id="SSF51735">
    <property type="entry name" value="NAD(P)-binding Rossmann-fold domains"/>
    <property type="match status" value="1"/>
</dbReference>
<dbReference type="GO" id="GO:0004318">
    <property type="term" value="F:enoyl-[acyl-carrier-protein] reductase (NADH) activity"/>
    <property type="evidence" value="ECO:0007669"/>
    <property type="project" value="UniProtKB-EC"/>
</dbReference>
<dbReference type="PANTHER" id="PTHR43159:SF2">
    <property type="entry name" value="ENOYL-[ACYL-CARRIER-PROTEIN] REDUCTASE [NADH], CHLOROPLASTIC"/>
    <property type="match status" value="1"/>
</dbReference>
<comment type="pathway">
    <text evidence="1">Lipid metabolism.</text>
</comment>
<dbReference type="Proteomes" id="UP000242367">
    <property type="component" value="Unassembled WGS sequence"/>
</dbReference>
<evidence type="ECO:0000256" key="6">
    <source>
        <dbReference type="ARBA" id="ARBA00023098"/>
    </source>
</evidence>
<sequence>MGLLDGKNILITGVISTSSLAFHTARLAQAEGARIVLTGYGRMSLVELVARTLPHPAPVVELDVTDADELAALPQRVREHVDHLDGVLHAIAYAPPAGLGGDILRTEWEDAAHALHVSAFSLKSLTQSVLSLLRPGAGVVALDFDASTAWPGYNWQGIAKSTLESCARYLARDLGPREIRVNLVACGPVRTVAASAVDFTALADSFARRAPLGWGGHDHHAVARACVALLSPWFPATTGEIVHVDGGAHAIGA</sequence>
<keyword evidence="8 10" id="KW-0520">NAD</keyword>
<keyword evidence="3 8" id="KW-0444">Lipid biosynthesis</keyword>
<evidence type="ECO:0000256" key="1">
    <source>
        <dbReference type="ARBA" id="ARBA00005189"/>
    </source>
</evidence>
<evidence type="ECO:0000256" key="7">
    <source>
        <dbReference type="ARBA" id="ARBA00023160"/>
    </source>
</evidence>
<name>A0A2P4UET6_9ACTN</name>
<dbReference type="EC" id="1.3.1.9" evidence="8"/>
<feature type="binding site" evidence="10">
    <location>
        <position position="91"/>
    </location>
    <ligand>
        <name>NAD(+)</name>
        <dbReference type="ChEBI" id="CHEBI:57540"/>
    </ligand>
</feature>
<feature type="binding site" evidence="10">
    <location>
        <begin position="63"/>
        <end position="64"/>
    </location>
    <ligand>
        <name>NAD(+)</name>
        <dbReference type="ChEBI" id="CHEBI:57540"/>
    </ligand>
</feature>
<protein>
    <recommendedName>
        <fullName evidence="8">Enoyl-[acyl-carrier-protein] reductase [NADH]</fullName>
        <ecNumber evidence="8">1.3.1.9</ecNumber>
    </recommendedName>
</protein>
<dbReference type="UniPathway" id="UPA00915"/>
<dbReference type="AlphaFoldDB" id="A0A2P4UET6"/>
<feature type="binding site" evidence="10">
    <location>
        <position position="160"/>
    </location>
    <ligand>
        <name>NAD(+)</name>
        <dbReference type="ChEBI" id="CHEBI:57540"/>
    </ligand>
</feature>
<keyword evidence="12" id="KW-1185">Reference proteome</keyword>
<evidence type="ECO:0000256" key="8">
    <source>
        <dbReference type="PIRNR" id="PIRNR000094"/>
    </source>
</evidence>
<dbReference type="PANTHER" id="PTHR43159">
    <property type="entry name" value="ENOYL-[ACYL-CARRIER-PROTEIN] REDUCTASE"/>
    <property type="match status" value="1"/>
</dbReference>
<accession>A0A2P4UET6</accession>
<keyword evidence="4" id="KW-0276">Fatty acid metabolism</keyword>
<feature type="binding site" evidence="10">
    <location>
        <position position="13"/>
    </location>
    <ligand>
        <name>NAD(+)</name>
        <dbReference type="ChEBI" id="CHEBI:57540"/>
    </ligand>
</feature>
<dbReference type="NCBIfam" id="NF005908">
    <property type="entry name" value="PRK07889.1"/>
    <property type="match status" value="1"/>
</dbReference>
<evidence type="ECO:0000256" key="10">
    <source>
        <dbReference type="PIRSR" id="PIRSR000094-3"/>
    </source>
</evidence>